<dbReference type="GeneID" id="62197102"/>
<dbReference type="KEGG" id="bnn:FOA43_003702"/>
<dbReference type="InterPro" id="IPR046357">
    <property type="entry name" value="PPIase_dom_sf"/>
</dbReference>
<organism evidence="7 8">
    <name type="scientific">Eeniella nana</name>
    <name type="common">Yeast</name>
    <name type="synonym">Brettanomyces nanus</name>
    <dbReference type="NCBI Taxonomy" id="13502"/>
    <lineage>
        <taxon>Eukaryota</taxon>
        <taxon>Fungi</taxon>
        <taxon>Dikarya</taxon>
        <taxon>Ascomycota</taxon>
        <taxon>Saccharomycotina</taxon>
        <taxon>Pichiomycetes</taxon>
        <taxon>Pichiales</taxon>
        <taxon>Pichiaceae</taxon>
        <taxon>Brettanomyces</taxon>
    </lineage>
</organism>
<dbReference type="EMBL" id="CP064815">
    <property type="protein sequence ID" value="QPG76316.1"/>
    <property type="molecule type" value="Genomic_DNA"/>
</dbReference>
<dbReference type="FunFam" id="3.10.50.40:FF:000025">
    <property type="entry name" value="Peptidylprolyl isomerase"/>
    <property type="match status" value="1"/>
</dbReference>
<evidence type="ECO:0000256" key="2">
    <source>
        <dbReference type="ARBA" id="ARBA00023110"/>
    </source>
</evidence>
<dbReference type="PANTHER" id="PTHR10516:SF443">
    <property type="entry name" value="FK506-BINDING PROTEIN 59-RELATED"/>
    <property type="match status" value="1"/>
</dbReference>
<dbReference type="Proteomes" id="UP000662931">
    <property type="component" value="Chromosome 4"/>
</dbReference>
<comment type="similarity">
    <text evidence="4">Belongs to the FKBP-type PPIase family. FKBP1 subfamily.</text>
</comment>
<reference evidence="7" key="1">
    <citation type="submission" date="2020-10" db="EMBL/GenBank/DDBJ databases">
        <authorList>
            <person name="Roach M.J.R."/>
        </authorList>
    </citation>
    <scope>NUCLEOTIDE SEQUENCE</scope>
    <source>
        <strain evidence="7">CBS 1945</strain>
    </source>
</reference>
<dbReference type="InterPro" id="IPR001179">
    <property type="entry name" value="PPIase_FKBP_dom"/>
</dbReference>
<dbReference type="PANTHER" id="PTHR10516">
    <property type="entry name" value="PEPTIDYL-PROLYL CIS-TRANS ISOMERASE"/>
    <property type="match status" value="1"/>
</dbReference>
<dbReference type="EC" id="5.2.1.8" evidence="5"/>
<dbReference type="PROSITE" id="PS50059">
    <property type="entry name" value="FKBP_PPIASE"/>
    <property type="match status" value="1"/>
</dbReference>
<keyword evidence="3 5" id="KW-0413">Isomerase</keyword>
<keyword evidence="8" id="KW-1185">Reference proteome</keyword>
<dbReference type="Gene3D" id="3.10.50.40">
    <property type="match status" value="1"/>
</dbReference>
<evidence type="ECO:0000313" key="8">
    <source>
        <dbReference type="Proteomes" id="UP000662931"/>
    </source>
</evidence>
<evidence type="ECO:0000256" key="4">
    <source>
        <dbReference type="ARBA" id="ARBA00038106"/>
    </source>
</evidence>
<keyword evidence="2 5" id="KW-0697">Rotamase</keyword>
<dbReference type="GO" id="GO:0005737">
    <property type="term" value="C:cytoplasm"/>
    <property type="evidence" value="ECO:0007669"/>
    <property type="project" value="TreeGrafter"/>
</dbReference>
<evidence type="ECO:0000256" key="5">
    <source>
        <dbReference type="PROSITE-ProRule" id="PRU00277"/>
    </source>
</evidence>
<protein>
    <recommendedName>
        <fullName evidence="5">peptidylprolyl isomerase</fullName>
        <ecNumber evidence="5">5.2.1.8</ecNumber>
    </recommendedName>
</protein>
<dbReference type="Pfam" id="PF00254">
    <property type="entry name" value="FKBP_C"/>
    <property type="match status" value="1"/>
</dbReference>
<evidence type="ECO:0000256" key="1">
    <source>
        <dbReference type="ARBA" id="ARBA00000971"/>
    </source>
</evidence>
<dbReference type="RefSeq" id="XP_038779881.1">
    <property type="nucleotide sequence ID" value="XM_038923953.1"/>
</dbReference>
<comment type="catalytic activity">
    <reaction evidence="1 5">
        <text>[protein]-peptidylproline (omega=180) = [protein]-peptidylproline (omega=0)</text>
        <dbReference type="Rhea" id="RHEA:16237"/>
        <dbReference type="Rhea" id="RHEA-COMP:10747"/>
        <dbReference type="Rhea" id="RHEA-COMP:10748"/>
        <dbReference type="ChEBI" id="CHEBI:83833"/>
        <dbReference type="ChEBI" id="CHEBI:83834"/>
        <dbReference type="EC" id="5.2.1.8"/>
    </reaction>
</comment>
<dbReference type="OrthoDB" id="1902587at2759"/>
<dbReference type="InterPro" id="IPR050689">
    <property type="entry name" value="FKBP-type_PPIase"/>
</dbReference>
<proteinExistence type="inferred from homology"/>
<evidence type="ECO:0000256" key="3">
    <source>
        <dbReference type="ARBA" id="ARBA00023235"/>
    </source>
</evidence>
<gene>
    <name evidence="7" type="primary">FPR1</name>
    <name evidence="7" type="ORF">FOA43_003702</name>
</gene>
<name>A0A875S4U0_EENNA</name>
<evidence type="ECO:0000313" key="7">
    <source>
        <dbReference type="EMBL" id="QPG76316.1"/>
    </source>
</evidence>
<sequence>MSSELKIEVIAPGDGKTFPQTGDLVTVHYTGTLENGKKFDSSRDRHKPFQFRLGLGMVIAGWDQGFAKMSLGEKAILTIPGHMAYGDRGFPGLIPPNATLIFDVEMLKIN</sequence>
<evidence type="ECO:0000259" key="6">
    <source>
        <dbReference type="PROSITE" id="PS50059"/>
    </source>
</evidence>
<dbReference type="AlphaFoldDB" id="A0A875S4U0"/>
<accession>A0A875S4U0</accession>
<feature type="domain" description="PPIase FKBP-type" evidence="6">
    <location>
        <begin position="22"/>
        <end position="110"/>
    </location>
</feature>
<dbReference type="GO" id="GO:0003755">
    <property type="term" value="F:peptidyl-prolyl cis-trans isomerase activity"/>
    <property type="evidence" value="ECO:0007669"/>
    <property type="project" value="UniProtKB-KW"/>
</dbReference>
<dbReference type="SUPFAM" id="SSF54534">
    <property type="entry name" value="FKBP-like"/>
    <property type="match status" value="1"/>
</dbReference>